<organism evidence="1 2">
    <name type="scientific">Rhizobium laguerreae</name>
    <dbReference type="NCBI Taxonomy" id="1076926"/>
    <lineage>
        <taxon>Bacteria</taxon>
        <taxon>Pseudomonadati</taxon>
        <taxon>Pseudomonadota</taxon>
        <taxon>Alphaproteobacteria</taxon>
        <taxon>Hyphomicrobiales</taxon>
        <taxon>Rhizobiaceae</taxon>
        <taxon>Rhizobium/Agrobacterium group</taxon>
        <taxon>Rhizobium</taxon>
    </lineage>
</organism>
<dbReference type="AlphaFoldDB" id="A0AAX2QCL6"/>
<comment type="caution">
    <text evidence="1">The sequence shown here is derived from an EMBL/GenBank/DDBJ whole genome shotgun (WGS) entry which is preliminary data.</text>
</comment>
<evidence type="ECO:0000313" key="1">
    <source>
        <dbReference type="EMBL" id="TCU14222.1"/>
    </source>
</evidence>
<dbReference type="RefSeq" id="WP_132614603.1">
    <property type="nucleotide sequence ID" value="NZ_JBAMFQ010000005.1"/>
</dbReference>
<reference evidence="1 2" key="1">
    <citation type="submission" date="2019-03" db="EMBL/GenBank/DDBJ databases">
        <title>Genomic Encyclopedia of Type Strains, Phase IV (KMG-V): Genome sequencing to study the core and pangenomes of soil and plant-associated prokaryotes.</title>
        <authorList>
            <person name="Whitman W."/>
        </authorList>
    </citation>
    <scope>NUCLEOTIDE SEQUENCE [LARGE SCALE GENOMIC DNA]</scope>
    <source>
        <strain evidence="1 2">FB403</strain>
    </source>
</reference>
<sequence length="222" mass="23586">MNRDAYDLNTSSGSSEAFKAFEQSVFGLAAHRPSTSMATLAADPDHVADVPKGFAKLIPARSELAINADVALTDACDALTRNGNGTADGRILVDASAAANQCYFSGAIEIVDKVFADRPATYLPFKISHSLRFMSGDRTGMLASSGQAVDALDVTAPAAGFVLGCHAFTREEAGPHEVTLTYSRRLRKVLSAEQVRFRPRASAMSCPLELIGYGDPVLQTRA</sequence>
<proteinExistence type="predicted"/>
<accession>A0AAX2QCL6</accession>
<dbReference type="EMBL" id="SMBI01000023">
    <property type="protein sequence ID" value="TCU14222.1"/>
    <property type="molecule type" value="Genomic_DNA"/>
</dbReference>
<evidence type="ECO:0000313" key="2">
    <source>
        <dbReference type="Proteomes" id="UP000295021"/>
    </source>
</evidence>
<name>A0AAX2QCL6_9HYPH</name>
<dbReference type="Proteomes" id="UP000295021">
    <property type="component" value="Unassembled WGS sequence"/>
</dbReference>
<gene>
    <name evidence="1" type="ORF">EV131_12339</name>
</gene>
<protein>
    <submittedName>
        <fullName evidence="1">Uncharacterized protein</fullName>
    </submittedName>
</protein>